<dbReference type="Proteomes" id="UP000005666">
    <property type="component" value="Chromosome 10"/>
</dbReference>
<keyword evidence="16" id="KW-0137">Centromere</keyword>
<sequence>MSSIEAQIENKRQEFEALKKIVGLTDTMKVQLDALSNEVTQMHSNADSVSQIMLHWDSIMQYISQASLGLQKYSEGDYNVGTWDDSKTSKDKQEDKEQKESELPLPETLIRMKIDQND</sequence>
<keyword evidence="7" id="KW-0963">Cytoplasm</keyword>
<evidence type="ECO:0000256" key="5">
    <source>
        <dbReference type="ARBA" id="ARBA00020260"/>
    </source>
</evidence>
<proteinExistence type="inferred from homology"/>
<feature type="region of interest" description="Disordered" evidence="18">
    <location>
        <begin position="80"/>
        <end position="118"/>
    </location>
</feature>
<evidence type="ECO:0000256" key="12">
    <source>
        <dbReference type="ARBA" id="ARBA00022838"/>
    </source>
</evidence>
<comment type="subcellular location">
    <subcellularLocation>
        <location evidence="3">Chromosome</location>
        <location evidence="3">Centromere</location>
        <location evidence="3">Kinetochore</location>
    </subcellularLocation>
    <subcellularLocation>
        <location evidence="2">Cytoplasm</location>
        <location evidence="2">Cytoskeleton</location>
        <location evidence="2">Spindle</location>
    </subcellularLocation>
    <subcellularLocation>
        <location evidence="1">Nucleus</location>
    </subcellularLocation>
</comment>
<evidence type="ECO:0000256" key="17">
    <source>
        <dbReference type="ARBA" id="ARBA00030568"/>
    </source>
</evidence>
<evidence type="ECO:0000256" key="16">
    <source>
        <dbReference type="ARBA" id="ARBA00023328"/>
    </source>
</evidence>
<keyword evidence="12" id="KW-0995">Kinetochore</keyword>
<keyword evidence="10" id="KW-0498">Mitosis</keyword>
<dbReference type="GeneID" id="11533181"/>
<organism evidence="19 20">
    <name type="scientific">Tetrapisispora phaffii (strain ATCC 24235 / CBS 4417 / NBRC 1672 / NRRL Y-8282 / UCD 70-5)</name>
    <name type="common">Yeast</name>
    <name type="synonym">Fabospora phaffii</name>
    <dbReference type="NCBI Taxonomy" id="1071381"/>
    <lineage>
        <taxon>Eukaryota</taxon>
        <taxon>Fungi</taxon>
        <taxon>Dikarya</taxon>
        <taxon>Ascomycota</taxon>
        <taxon>Saccharomycotina</taxon>
        <taxon>Saccharomycetes</taxon>
        <taxon>Saccharomycetales</taxon>
        <taxon>Saccharomycetaceae</taxon>
        <taxon>Tetrapisispora</taxon>
    </lineage>
</organism>
<evidence type="ECO:0000256" key="10">
    <source>
        <dbReference type="ARBA" id="ARBA00022776"/>
    </source>
</evidence>
<dbReference type="EMBL" id="HE612865">
    <property type="protein sequence ID" value="CCE64965.1"/>
    <property type="molecule type" value="Genomic_DNA"/>
</dbReference>
<dbReference type="STRING" id="1071381.G8BYM3"/>
<evidence type="ECO:0000256" key="13">
    <source>
        <dbReference type="ARBA" id="ARBA00023212"/>
    </source>
</evidence>
<dbReference type="PANTHER" id="PTHR28036">
    <property type="entry name" value="DASH COMPLEX SUBUNIT DAD2"/>
    <property type="match status" value="1"/>
</dbReference>
<gene>
    <name evidence="19" type="primary">TPHA0J01430</name>
    <name evidence="19" type="ordered locus">TPHA_0J01430</name>
</gene>
<dbReference type="GO" id="GO:0051301">
    <property type="term" value="P:cell division"/>
    <property type="evidence" value="ECO:0007669"/>
    <property type="project" value="UniProtKB-KW"/>
</dbReference>
<dbReference type="GO" id="GO:0031116">
    <property type="term" value="P:positive regulation of microtubule polymerization"/>
    <property type="evidence" value="ECO:0007669"/>
    <property type="project" value="EnsemblFungi"/>
</dbReference>
<dbReference type="PANTHER" id="PTHR28036:SF1">
    <property type="entry name" value="DASH COMPLEX SUBUNIT DAD2"/>
    <property type="match status" value="1"/>
</dbReference>
<dbReference type="RefSeq" id="XP_003687399.1">
    <property type="nucleotide sequence ID" value="XM_003687351.1"/>
</dbReference>
<dbReference type="GO" id="GO:0051987">
    <property type="term" value="P:positive regulation of attachment of spindle microtubules to kinetochore"/>
    <property type="evidence" value="ECO:0007669"/>
    <property type="project" value="EnsemblFungi"/>
</dbReference>
<dbReference type="InterPro" id="IPR013963">
    <property type="entry name" value="DASH_Dad2"/>
</dbReference>
<dbReference type="GO" id="GO:0042729">
    <property type="term" value="C:DASH complex"/>
    <property type="evidence" value="ECO:0007669"/>
    <property type="project" value="EnsemblFungi"/>
</dbReference>
<feature type="compositionally biased region" description="Basic and acidic residues" evidence="18">
    <location>
        <begin position="84"/>
        <end position="102"/>
    </location>
</feature>
<dbReference type="AlphaFoldDB" id="G8BYM3"/>
<reference evidence="19 20" key="1">
    <citation type="journal article" date="2011" name="Proc. Natl. Acad. Sci. U.S.A.">
        <title>Evolutionary erosion of yeast sex chromosomes by mating-type switching accidents.</title>
        <authorList>
            <person name="Gordon J.L."/>
            <person name="Armisen D."/>
            <person name="Proux-Wera E."/>
            <person name="Oheigeartaigh S.S."/>
            <person name="Byrne K.P."/>
            <person name="Wolfe K.H."/>
        </authorList>
    </citation>
    <scope>NUCLEOTIDE SEQUENCE [LARGE SCALE GENOMIC DNA]</scope>
    <source>
        <strain evidence="20">ATCC 24235 / CBS 4417 / NBRC 1672 / NRRL Y-8282 / UCD 70-5</strain>
    </source>
</reference>
<accession>G8BYM3</accession>
<evidence type="ECO:0000256" key="18">
    <source>
        <dbReference type="SAM" id="MobiDB-lite"/>
    </source>
</evidence>
<keyword evidence="15" id="KW-0131">Cell cycle</keyword>
<keyword evidence="9" id="KW-0493">Microtubule</keyword>
<evidence type="ECO:0000256" key="2">
    <source>
        <dbReference type="ARBA" id="ARBA00004186"/>
    </source>
</evidence>
<dbReference type="OMA" id="DYEVGVW"/>
<keyword evidence="14" id="KW-0539">Nucleus</keyword>
<evidence type="ECO:0000256" key="1">
    <source>
        <dbReference type="ARBA" id="ARBA00004123"/>
    </source>
</evidence>
<evidence type="ECO:0000256" key="7">
    <source>
        <dbReference type="ARBA" id="ARBA00022490"/>
    </source>
</evidence>
<evidence type="ECO:0000256" key="6">
    <source>
        <dbReference type="ARBA" id="ARBA00022454"/>
    </source>
</evidence>
<evidence type="ECO:0000256" key="8">
    <source>
        <dbReference type="ARBA" id="ARBA00022618"/>
    </source>
</evidence>
<dbReference type="KEGG" id="tpf:TPHA_0J01430"/>
<evidence type="ECO:0000256" key="4">
    <source>
        <dbReference type="ARBA" id="ARBA00005501"/>
    </source>
</evidence>
<protein>
    <recommendedName>
        <fullName evidence="5">DASH complex subunit DAD2</fullName>
    </recommendedName>
    <alternativeName>
        <fullName evidence="17">Outer kinetochore protein DAD2</fullName>
    </alternativeName>
</protein>
<keyword evidence="20" id="KW-1185">Reference proteome</keyword>
<evidence type="ECO:0000256" key="15">
    <source>
        <dbReference type="ARBA" id="ARBA00023306"/>
    </source>
</evidence>
<dbReference type="GO" id="GO:1990758">
    <property type="term" value="P:mitotic sister chromatid biorientation"/>
    <property type="evidence" value="ECO:0007669"/>
    <property type="project" value="EnsemblFungi"/>
</dbReference>
<keyword evidence="8" id="KW-0132">Cell division</keyword>
<evidence type="ECO:0000256" key="11">
    <source>
        <dbReference type="ARBA" id="ARBA00022829"/>
    </source>
</evidence>
<dbReference type="GO" id="GO:1990976">
    <property type="term" value="P:protein transport along microtubule to mitotic spindle pole body"/>
    <property type="evidence" value="ECO:0007669"/>
    <property type="project" value="EnsemblFungi"/>
</dbReference>
<evidence type="ECO:0000256" key="3">
    <source>
        <dbReference type="ARBA" id="ARBA00004629"/>
    </source>
</evidence>
<evidence type="ECO:0000313" key="20">
    <source>
        <dbReference type="Proteomes" id="UP000005666"/>
    </source>
</evidence>
<name>G8BYM3_TETPH</name>
<dbReference type="GO" id="GO:0051010">
    <property type="term" value="F:microtubule plus-end binding"/>
    <property type="evidence" value="ECO:0007669"/>
    <property type="project" value="EnsemblFungi"/>
</dbReference>
<evidence type="ECO:0000313" key="19">
    <source>
        <dbReference type="EMBL" id="CCE64965.1"/>
    </source>
</evidence>
<dbReference type="OrthoDB" id="3230169at2759"/>
<dbReference type="eggNOG" id="ENOG502S93M">
    <property type="taxonomic scope" value="Eukaryota"/>
</dbReference>
<comment type="similarity">
    <text evidence="4">Belongs to the DASH complex DAD2 family.</text>
</comment>
<keyword evidence="11" id="KW-0159">Chromosome partition</keyword>
<evidence type="ECO:0000256" key="9">
    <source>
        <dbReference type="ARBA" id="ARBA00022701"/>
    </source>
</evidence>
<dbReference type="GO" id="GO:0044732">
    <property type="term" value="C:mitotic spindle pole body"/>
    <property type="evidence" value="ECO:0007669"/>
    <property type="project" value="TreeGrafter"/>
</dbReference>
<keyword evidence="13" id="KW-0206">Cytoskeleton</keyword>
<dbReference type="HOGENOM" id="CLU_138063_1_0_1"/>
<evidence type="ECO:0000256" key="14">
    <source>
        <dbReference type="ARBA" id="ARBA00023242"/>
    </source>
</evidence>
<dbReference type="GO" id="GO:0005874">
    <property type="term" value="C:microtubule"/>
    <property type="evidence" value="ECO:0007669"/>
    <property type="project" value="UniProtKB-KW"/>
</dbReference>
<keyword evidence="6" id="KW-0158">Chromosome</keyword>
<dbReference type="Pfam" id="PF08654">
    <property type="entry name" value="DASH_Dad2"/>
    <property type="match status" value="1"/>
</dbReference>
<dbReference type="GO" id="GO:1990023">
    <property type="term" value="C:mitotic spindle midzone"/>
    <property type="evidence" value="ECO:0007669"/>
    <property type="project" value="TreeGrafter"/>
</dbReference>